<keyword evidence="4" id="KW-1185">Reference proteome</keyword>
<name>A0AAV5VKZ3_9BILA</name>
<proteinExistence type="predicted"/>
<keyword evidence="1" id="KW-0175">Coiled coil</keyword>
<evidence type="ECO:0000313" key="4">
    <source>
        <dbReference type="Proteomes" id="UP001432322"/>
    </source>
</evidence>
<feature type="compositionally biased region" description="Basic and acidic residues" evidence="2">
    <location>
        <begin position="29"/>
        <end position="58"/>
    </location>
</feature>
<reference evidence="3" key="1">
    <citation type="submission" date="2023-10" db="EMBL/GenBank/DDBJ databases">
        <title>Genome assembly of Pristionchus species.</title>
        <authorList>
            <person name="Yoshida K."/>
            <person name="Sommer R.J."/>
        </authorList>
    </citation>
    <scope>NUCLEOTIDE SEQUENCE</scope>
    <source>
        <strain evidence="3">RS5133</strain>
    </source>
</reference>
<dbReference type="EMBL" id="BTSY01000003">
    <property type="protein sequence ID" value="GMT19266.1"/>
    <property type="molecule type" value="Genomic_DNA"/>
</dbReference>
<evidence type="ECO:0000313" key="3">
    <source>
        <dbReference type="EMBL" id="GMT19266.1"/>
    </source>
</evidence>
<feature type="coiled-coil region" evidence="1">
    <location>
        <begin position="109"/>
        <end position="211"/>
    </location>
</feature>
<comment type="caution">
    <text evidence="3">The sequence shown here is derived from an EMBL/GenBank/DDBJ whole genome shotgun (WGS) entry which is preliminary data.</text>
</comment>
<feature type="compositionally biased region" description="Polar residues" evidence="2">
    <location>
        <begin position="260"/>
        <end position="273"/>
    </location>
</feature>
<dbReference type="PANTHER" id="PTHR14882">
    <property type="entry name" value="COILED-COIL DOMAIN-CONTAINING 74A"/>
    <property type="match status" value="1"/>
</dbReference>
<organism evidence="3 4">
    <name type="scientific">Pristionchus fissidentatus</name>
    <dbReference type="NCBI Taxonomy" id="1538716"/>
    <lineage>
        <taxon>Eukaryota</taxon>
        <taxon>Metazoa</taxon>
        <taxon>Ecdysozoa</taxon>
        <taxon>Nematoda</taxon>
        <taxon>Chromadorea</taxon>
        <taxon>Rhabditida</taxon>
        <taxon>Rhabditina</taxon>
        <taxon>Diplogasteromorpha</taxon>
        <taxon>Diplogasteroidea</taxon>
        <taxon>Neodiplogasteridae</taxon>
        <taxon>Pristionchus</taxon>
    </lineage>
</organism>
<feature type="region of interest" description="Disordered" evidence="2">
    <location>
        <begin position="226"/>
        <end position="309"/>
    </location>
</feature>
<evidence type="ECO:0000256" key="2">
    <source>
        <dbReference type="SAM" id="MobiDB-lite"/>
    </source>
</evidence>
<feature type="compositionally biased region" description="Low complexity" evidence="2">
    <location>
        <begin position="274"/>
        <end position="284"/>
    </location>
</feature>
<dbReference type="Proteomes" id="UP001432322">
    <property type="component" value="Unassembled WGS sequence"/>
</dbReference>
<sequence length="309" mass="34883">MSTAIVKRGGVTSPSTSTSVKSCAFQQKSLDEGRFEEEKKEKEEKKEEGEEKNEKEQGRTQSSPPPCFLISEETLQKRLQDALRERDSQWIKHEKAQISFLQREGGSMLRGLHSEIDRLSNRLRESRRLLDVGQCQSEKDMADRLEEKEILVSELESALREKEERLAEIERKVTATMERMNEQITIQADRIRQLNGELQDRTQTVAQLSSQLRSYRLKEAMSIAQRRRRVSNASGGGGVSSPLVSPSSPHRSFPPFSTYPGGSQSARLSSRDQPSVLPLSSSSSNNIDDKPRVVKPRIRSNSAFGQPPQ</sequence>
<dbReference type="InterPro" id="IPR040370">
    <property type="entry name" value="CCDC74A/CCDC74B/CCDC92"/>
</dbReference>
<dbReference type="AlphaFoldDB" id="A0AAV5VKZ3"/>
<feature type="compositionally biased region" description="Polar residues" evidence="2">
    <location>
        <begin position="299"/>
        <end position="309"/>
    </location>
</feature>
<evidence type="ECO:0000256" key="1">
    <source>
        <dbReference type="SAM" id="Coils"/>
    </source>
</evidence>
<dbReference type="PANTHER" id="PTHR14882:SF1">
    <property type="entry name" value="CCDC92 DOMAIN-CONTAINING PROTEIN"/>
    <property type="match status" value="1"/>
</dbReference>
<feature type="compositionally biased region" description="Low complexity" evidence="2">
    <location>
        <begin position="240"/>
        <end position="256"/>
    </location>
</feature>
<accession>A0AAV5VKZ3</accession>
<feature type="region of interest" description="Disordered" evidence="2">
    <location>
        <begin position="1"/>
        <end position="69"/>
    </location>
</feature>
<protein>
    <submittedName>
        <fullName evidence="3">Uncharacterized protein</fullName>
    </submittedName>
</protein>
<gene>
    <name evidence="3" type="ORF">PFISCL1PPCAC_10563</name>
</gene>